<keyword evidence="1" id="KW-1133">Transmembrane helix</keyword>
<evidence type="ECO:0000313" key="3">
    <source>
        <dbReference type="Proteomes" id="UP000272247"/>
    </source>
</evidence>
<dbReference type="EMBL" id="KY210139">
    <property type="protein sequence ID" value="APQ41922.1"/>
    <property type="molecule type" value="Genomic_DNA"/>
</dbReference>
<feature type="transmembrane region" description="Helical" evidence="1">
    <location>
        <begin position="15"/>
        <end position="35"/>
    </location>
</feature>
<proteinExistence type="predicted"/>
<dbReference type="Proteomes" id="UP000272247">
    <property type="component" value="Segment"/>
</dbReference>
<accession>A0A3G1GLK2</accession>
<organism evidence="2 3">
    <name type="scientific">Xanthomonas phage KPhi1</name>
    <dbReference type="NCBI Taxonomy" id="1927017"/>
    <lineage>
        <taxon>Viruses</taxon>
        <taxon>Duplodnaviria</taxon>
        <taxon>Heunggongvirae</taxon>
        <taxon>Uroviricota</taxon>
        <taxon>Caudoviricetes</taxon>
        <taxon>Kantovirinae</taxon>
        <taxon>Beograduvirus</taxon>
        <taxon>Beograduvirus KPhi1</taxon>
    </lineage>
</organism>
<gene>
    <name evidence="2" type="ORF">K1pha_43</name>
</gene>
<name>A0A3G1GLK2_9CAUD</name>
<keyword evidence="1" id="KW-0472">Membrane</keyword>
<protein>
    <submittedName>
        <fullName evidence="2">Membrane protein</fullName>
    </submittedName>
</protein>
<reference evidence="2 3" key="1">
    <citation type="submission" date="2016-11" db="EMBL/GenBank/DDBJ databases">
        <authorList>
            <person name="Gasic K."/>
        </authorList>
    </citation>
    <scope>NUCLEOTIDE SEQUENCE [LARGE SCALE GENOMIC DNA]</scope>
</reference>
<evidence type="ECO:0000256" key="1">
    <source>
        <dbReference type="SAM" id="Phobius"/>
    </source>
</evidence>
<keyword evidence="1" id="KW-0812">Transmembrane</keyword>
<sequence length="73" mass="7933">MSWATRNVGSLRHGLALLHVIMTMLVTLGLFTVEIPEKNGQLLNLLVGAMISNASLVVGYYFGNQTRRMADGA</sequence>
<evidence type="ECO:0000313" key="2">
    <source>
        <dbReference type="EMBL" id="APQ41922.1"/>
    </source>
</evidence>
<feature type="transmembrane region" description="Helical" evidence="1">
    <location>
        <begin position="42"/>
        <end position="62"/>
    </location>
</feature>
<keyword evidence="3" id="KW-1185">Reference proteome</keyword>